<keyword evidence="3 7" id="KW-0418">Kinase</keyword>
<dbReference type="Pfam" id="PF04263">
    <property type="entry name" value="TPK_catalytic"/>
    <property type="match status" value="1"/>
</dbReference>
<evidence type="ECO:0000313" key="7">
    <source>
        <dbReference type="EMBL" id="MBB5183685.1"/>
    </source>
</evidence>
<dbReference type="SUPFAM" id="SSF63999">
    <property type="entry name" value="Thiamin pyrophosphokinase, catalytic domain"/>
    <property type="match status" value="1"/>
</dbReference>
<dbReference type="InterPro" id="IPR036759">
    <property type="entry name" value="TPK_catalytic_sf"/>
</dbReference>
<dbReference type="Gene3D" id="3.40.50.10240">
    <property type="entry name" value="Thiamin pyrophosphokinase, catalytic domain"/>
    <property type="match status" value="1"/>
</dbReference>
<dbReference type="PANTHER" id="PTHR41299">
    <property type="entry name" value="THIAMINE PYROPHOSPHOKINASE"/>
    <property type="match status" value="1"/>
</dbReference>
<dbReference type="GO" id="GO:0009229">
    <property type="term" value="P:thiamine diphosphate biosynthetic process"/>
    <property type="evidence" value="ECO:0007669"/>
    <property type="project" value="InterPro"/>
</dbReference>
<evidence type="ECO:0000313" key="8">
    <source>
        <dbReference type="Proteomes" id="UP000539953"/>
    </source>
</evidence>
<dbReference type="Pfam" id="PF04265">
    <property type="entry name" value="TPK_B1_binding"/>
    <property type="match status" value="1"/>
</dbReference>
<dbReference type="SMART" id="SM00983">
    <property type="entry name" value="TPK_B1_binding"/>
    <property type="match status" value="1"/>
</dbReference>
<keyword evidence="2" id="KW-0547">Nucleotide-binding</keyword>
<dbReference type="CDD" id="cd07995">
    <property type="entry name" value="TPK"/>
    <property type="match status" value="1"/>
</dbReference>
<evidence type="ECO:0000256" key="4">
    <source>
        <dbReference type="ARBA" id="ARBA00022840"/>
    </source>
</evidence>
<gene>
    <name evidence="7" type="ORF">HNQ47_001724</name>
</gene>
<sequence length="201" mass="22633">MKRAVLITPMVSEIVPFDEADYIGVDAGALLLLHKRMPMKCAVGDFDSMDETQFKMLEAAVKIYQHPVMKNETDSELAIRLCIENGYDDVILEGGLNGRIDHTIANLRLLMYRYPQVTILDGDQMVRILRPGTYRVDTPVKHVSFFAVEPSVLTLRGFLYPLEHRSIVPSDIFTVSNSLDGKEGQIIVEAGKVLYICSNER</sequence>
<reference evidence="7 8" key="1">
    <citation type="submission" date="2020-08" db="EMBL/GenBank/DDBJ databases">
        <title>Genomic Encyclopedia of Type Strains, Phase IV (KMG-IV): sequencing the most valuable type-strain genomes for metagenomic binning, comparative biology and taxonomic classification.</title>
        <authorList>
            <person name="Goeker M."/>
        </authorList>
    </citation>
    <scope>NUCLEOTIDE SEQUENCE [LARGE SCALE GENOMIC DNA]</scope>
    <source>
        <strain evidence="7 8">DSM 25799</strain>
    </source>
</reference>
<accession>A0A7W8FXG3</accession>
<dbReference type="InterPro" id="IPR007371">
    <property type="entry name" value="TPK_catalytic"/>
</dbReference>
<dbReference type="GO" id="GO:0006772">
    <property type="term" value="P:thiamine metabolic process"/>
    <property type="evidence" value="ECO:0007669"/>
    <property type="project" value="UniProtKB-UniRule"/>
</dbReference>
<evidence type="ECO:0000256" key="3">
    <source>
        <dbReference type="ARBA" id="ARBA00022777"/>
    </source>
</evidence>
<protein>
    <recommendedName>
        <fullName evidence="5">Thiamine diphosphokinase</fullName>
        <ecNumber evidence="5">2.7.6.2</ecNumber>
    </recommendedName>
</protein>
<evidence type="ECO:0000256" key="2">
    <source>
        <dbReference type="ARBA" id="ARBA00022741"/>
    </source>
</evidence>
<dbReference type="InterPro" id="IPR053149">
    <property type="entry name" value="TPK"/>
</dbReference>
<proteinExistence type="predicted"/>
<dbReference type="GO" id="GO:0016301">
    <property type="term" value="F:kinase activity"/>
    <property type="evidence" value="ECO:0007669"/>
    <property type="project" value="UniProtKB-KW"/>
</dbReference>
<dbReference type="EC" id="2.7.6.2" evidence="5"/>
<comment type="caution">
    <text evidence="7">The sequence shown here is derived from an EMBL/GenBank/DDBJ whole genome shotgun (WGS) entry which is preliminary data.</text>
</comment>
<keyword evidence="4" id="KW-0067">ATP-binding</keyword>
<dbReference type="AlphaFoldDB" id="A0A7W8FXG3"/>
<keyword evidence="8" id="KW-1185">Reference proteome</keyword>
<dbReference type="Proteomes" id="UP000539953">
    <property type="component" value="Unassembled WGS sequence"/>
</dbReference>
<keyword evidence="1 7" id="KW-0808">Transferase</keyword>
<dbReference type="RefSeq" id="WP_183328980.1">
    <property type="nucleotide sequence ID" value="NZ_JACHHK010000007.1"/>
</dbReference>
<evidence type="ECO:0000259" key="6">
    <source>
        <dbReference type="SMART" id="SM00983"/>
    </source>
</evidence>
<evidence type="ECO:0000256" key="5">
    <source>
        <dbReference type="NCBIfam" id="TIGR01378"/>
    </source>
</evidence>
<dbReference type="GO" id="GO:0030975">
    <property type="term" value="F:thiamine binding"/>
    <property type="evidence" value="ECO:0007669"/>
    <property type="project" value="InterPro"/>
</dbReference>
<dbReference type="GO" id="GO:0005524">
    <property type="term" value="F:ATP binding"/>
    <property type="evidence" value="ECO:0007669"/>
    <property type="project" value="UniProtKB-KW"/>
</dbReference>
<dbReference type="InterPro" id="IPR006282">
    <property type="entry name" value="Thi_PPkinase"/>
</dbReference>
<dbReference type="EMBL" id="JACHHK010000007">
    <property type="protein sequence ID" value="MBB5183685.1"/>
    <property type="molecule type" value="Genomic_DNA"/>
</dbReference>
<organism evidence="7 8">
    <name type="scientific">Catenisphaera adipataccumulans</name>
    <dbReference type="NCBI Taxonomy" id="700500"/>
    <lineage>
        <taxon>Bacteria</taxon>
        <taxon>Bacillati</taxon>
        <taxon>Bacillota</taxon>
        <taxon>Erysipelotrichia</taxon>
        <taxon>Erysipelotrichales</taxon>
        <taxon>Erysipelotrichaceae</taxon>
        <taxon>Catenisphaera</taxon>
    </lineage>
</organism>
<name>A0A7W8FXG3_9FIRM</name>
<dbReference type="GO" id="GO:0004788">
    <property type="term" value="F:thiamine diphosphokinase activity"/>
    <property type="evidence" value="ECO:0007669"/>
    <property type="project" value="UniProtKB-UniRule"/>
</dbReference>
<dbReference type="InterPro" id="IPR007373">
    <property type="entry name" value="Thiamin_PyroPKinase_B1-bd"/>
</dbReference>
<feature type="domain" description="Thiamin pyrophosphokinase thiamin-binding" evidence="6">
    <location>
        <begin position="132"/>
        <end position="194"/>
    </location>
</feature>
<evidence type="ECO:0000256" key="1">
    <source>
        <dbReference type="ARBA" id="ARBA00022679"/>
    </source>
</evidence>
<dbReference type="PANTHER" id="PTHR41299:SF1">
    <property type="entry name" value="THIAMINE PYROPHOSPHOKINASE"/>
    <property type="match status" value="1"/>
</dbReference>
<dbReference type="NCBIfam" id="TIGR01378">
    <property type="entry name" value="thi_PPkinase"/>
    <property type="match status" value="1"/>
</dbReference>